<sequence>MALFRRRRPEPRRAVEPEQPRLTGSQLLVQQLRHAGGSPASEAVAVPLETFFEGNDDAGSIAPNLGDHPGPARIFEVLRVLRARADVLDVVVLVGMEADEYEPDEWPFAEAVHVITSAPAESFSAVADLLDADPVEVGGWPDDALSHPPVPPGHHVCTISWD</sequence>
<comment type="caution">
    <text evidence="2">The sequence shown here is derived from an EMBL/GenBank/DDBJ whole genome shotgun (WGS) entry which is preliminary data.</text>
</comment>
<evidence type="ECO:0000256" key="1">
    <source>
        <dbReference type="SAM" id="MobiDB-lite"/>
    </source>
</evidence>
<proteinExistence type="predicted"/>
<gene>
    <name evidence="2" type="ORF">EDC03_2893</name>
</gene>
<keyword evidence="3" id="KW-1185">Reference proteome</keyword>
<feature type="compositionally biased region" description="Basic residues" evidence="1">
    <location>
        <begin position="1"/>
        <end position="10"/>
    </location>
</feature>
<dbReference type="InParanoid" id="A0A3N1G9Q0"/>
<dbReference type="Proteomes" id="UP000276232">
    <property type="component" value="Unassembled WGS sequence"/>
</dbReference>
<reference evidence="2 3" key="1">
    <citation type="journal article" date="2015" name="Stand. Genomic Sci.">
        <title>Genomic Encyclopedia of Bacterial and Archaeal Type Strains, Phase III: the genomes of soil and plant-associated and newly described type strains.</title>
        <authorList>
            <person name="Whitman W.B."/>
            <person name="Woyke T."/>
            <person name="Klenk H.P."/>
            <person name="Zhou Y."/>
            <person name="Lilburn T.G."/>
            <person name="Beck B.J."/>
            <person name="De Vos P."/>
            <person name="Vandamme P."/>
            <person name="Eisen J.A."/>
            <person name="Garrity G."/>
            <person name="Hugenholtz P."/>
            <person name="Kyrpides N.C."/>
        </authorList>
    </citation>
    <scope>NUCLEOTIDE SEQUENCE [LARGE SCALE GENOMIC DNA]</scope>
    <source>
        <strain evidence="2 3">CECT 7306</strain>
    </source>
</reference>
<evidence type="ECO:0000313" key="3">
    <source>
        <dbReference type="Proteomes" id="UP000276232"/>
    </source>
</evidence>
<dbReference type="OrthoDB" id="1551075at2"/>
<accession>A0A3N1G9Q0</accession>
<dbReference type="EMBL" id="RJKN01000008">
    <property type="protein sequence ID" value="ROP26965.1"/>
    <property type="molecule type" value="Genomic_DNA"/>
</dbReference>
<dbReference type="AlphaFoldDB" id="A0A3N1G9Q0"/>
<protein>
    <submittedName>
        <fullName evidence="2">Uncharacterized protein</fullName>
    </submittedName>
</protein>
<organism evidence="2 3">
    <name type="scientific">Pseudokineococcus lusitanus</name>
    <dbReference type="NCBI Taxonomy" id="763993"/>
    <lineage>
        <taxon>Bacteria</taxon>
        <taxon>Bacillati</taxon>
        <taxon>Actinomycetota</taxon>
        <taxon>Actinomycetes</taxon>
        <taxon>Kineosporiales</taxon>
        <taxon>Kineosporiaceae</taxon>
        <taxon>Pseudokineococcus</taxon>
    </lineage>
</organism>
<evidence type="ECO:0000313" key="2">
    <source>
        <dbReference type="EMBL" id="ROP26965.1"/>
    </source>
</evidence>
<feature type="region of interest" description="Disordered" evidence="1">
    <location>
        <begin position="1"/>
        <end position="20"/>
    </location>
</feature>
<dbReference type="RefSeq" id="WP_123380971.1">
    <property type="nucleotide sequence ID" value="NZ_RJKN01000008.1"/>
</dbReference>
<name>A0A3N1G9Q0_9ACTN</name>